<proteinExistence type="predicted"/>
<organism evidence="7 8">
    <name type="scientific">Camellia sinensis var. sinensis</name>
    <name type="common">China tea</name>
    <dbReference type="NCBI Taxonomy" id="542762"/>
    <lineage>
        <taxon>Eukaryota</taxon>
        <taxon>Viridiplantae</taxon>
        <taxon>Streptophyta</taxon>
        <taxon>Embryophyta</taxon>
        <taxon>Tracheophyta</taxon>
        <taxon>Spermatophyta</taxon>
        <taxon>Magnoliopsida</taxon>
        <taxon>eudicotyledons</taxon>
        <taxon>Gunneridae</taxon>
        <taxon>Pentapetalae</taxon>
        <taxon>asterids</taxon>
        <taxon>Ericales</taxon>
        <taxon>Theaceae</taxon>
        <taxon>Camellia</taxon>
    </lineage>
</organism>
<keyword evidence="2" id="KW-0479">Metal-binding</keyword>
<dbReference type="GO" id="GO:0009507">
    <property type="term" value="C:chloroplast"/>
    <property type="evidence" value="ECO:0007669"/>
    <property type="project" value="TreeGrafter"/>
</dbReference>
<reference evidence="7 8" key="1">
    <citation type="journal article" date="2018" name="Proc. Natl. Acad. Sci. U.S.A.">
        <title>Draft genome sequence of Camellia sinensis var. sinensis provides insights into the evolution of the tea genome and tea quality.</title>
        <authorList>
            <person name="Wei C."/>
            <person name="Yang H."/>
            <person name="Wang S."/>
            <person name="Zhao J."/>
            <person name="Liu C."/>
            <person name="Gao L."/>
            <person name="Xia E."/>
            <person name="Lu Y."/>
            <person name="Tai Y."/>
            <person name="She G."/>
            <person name="Sun J."/>
            <person name="Cao H."/>
            <person name="Tong W."/>
            <person name="Gao Q."/>
            <person name="Li Y."/>
            <person name="Deng W."/>
            <person name="Jiang X."/>
            <person name="Wang W."/>
            <person name="Chen Q."/>
            <person name="Zhang S."/>
            <person name="Li H."/>
            <person name="Wu J."/>
            <person name="Wang P."/>
            <person name="Li P."/>
            <person name="Shi C."/>
            <person name="Zheng F."/>
            <person name="Jian J."/>
            <person name="Huang B."/>
            <person name="Shan D."/>
            <person name="Shi M."/>
            <person name="Fang C."/>
            <person name="Yue Y."/>
            <person name="Li F."/>
            <person name="Li D."/>
            <person name="Wei S."/>
            <person name="Han B."/>
            <person name="Jiang C."/>
            <person name="Yin Y."/>
            <person name="Xia T."/>
            <person name="Zhang Z."/>
            <person name="Bennetzen J.L."/>
            <person name="Zhao S."/>
            <person name="Wan X."/>
        </authorList>
    </citation>
    <scope>NUCLEOTIDE SEQUENCE [LARGE SCALE GENOMIC DNA]</scope>
    <source>
        <strain evidence="8">cv. Shuchazao</strain>
        <tissue evidence="7">Leaf</tissue>
    </source>
</reference>
<evidence type="ECO:0000313" key="8">
    <source>
        <dbReference type="Proteomes" id="UP000306102"/>
    </source>
</evidence>
<evidence type="ECO:0000256" key="2">
    <source>
        <dbReference type="ARBA" id="ARBA00022723"/>
    </source>
</evidence>
<keyword evidence="4" id="KW-1133">Transmembrane helix</keyword>
<accession>A0A4S4D752</accession>
<dbReference type="InterPro" id="IPR001906">
    <property type="entry name" value="Terpene_synth_N"/>
</dbReference>
<sequence length="723" mass="82648">MGGLYESNNNPSSGSQYHTHKIFLLCNYILLGAASSCIFLTISLRLVPSLCGFFLIFLHILTILGAIFGCTAVSDGSGSNKWYGAHMVATVLTAIFQGSVSVLIFTRTSDFLGQLKSYVREEDGDVILRLSGGLCILIFCLEWVVLGLAFVLKYYAFAEVNGGGGVAMSKSLEWEKLLKLQCQDGSFLFSPSSTAFALMQTKDDNCLRYLSRAVERFNGGVPNVYPVDLFEHIWAVDRLERLGIARYFQSEIKECVDYVYRYWTEEGICWARNSPVHDIDDTAMAFRLLRLHGHHVSADVFGHFKKGGEFFCFAGQSNQAVTGMFNLYRASQVLFPGEKILDDAKKFSAKFLREKQAINELLDKWIITKDLPGEVGYALDMPWYASLARVETRFYLEQYGGEDDVWIGKTLYRMPYVNNNIYLELAKLDYNNCQALHLLEWDSIQKWYTECNLGEFGMNQRNLLLAYYLAAASIYEPERSKERAAWAKTATLVETIVSYFEEEGSSVEQRRAFLNEFKNSGGHHQLDYVNNGSNSKVTREGKGQKLIRTLHETLNQLSLDAVVAHGRDIRHHLHHIWEMWMMTWQEEGKRYKEEAVLLVRMINLCAGRWAPEELLLLSQYPQYRRLSDLTNNVCHQIRMFQQRPHRNKGGDEKKDKSKTNSEEIEAAMQALVQMVVCHDTSDGIDPDVKQTFLTVAKTYYYTLHRNAGAIYFHIAKVLFERVV</sequence>
<dbReference type="PANTHER" id="PTHR31739:SF4">
    <property type="entry name" value="ENT-COPALYL DIPHOSPHATE SYNTHASE, CHLOROPLASTIC"/>
    <property type="match status" value="1"/>
</dbReference>
<feature type="transmembrane region" description="Helical" evidence="4">
    <location>
        <begin position="54"/>
        <end position="74"/>
    </location>
</feature>
<evidence type="ECO:0000256" key="3">
    <source>
        <dbReference type="ARBA" id="ARBA00022842"/>
    </source>
</evidence>
<keyword evidence="3" id="KW-0460">Magnesium</keyword>
<dbReference type="GO" id="GO:0009686">
    <property type="term" value="P:gibberellin biosynthetic process"/>
    <property type="evidence" value="ECO:0007669"/>
    <property type="project" value="TreeGrafter"/>
</dbReference>
<dbReference type="PANTHER" id="PTHR31739">
    <property type="entry name" value="ENT-COPALYL DIPHOSPHATE SYNTHASE, CHLOROPLASTIC"/>
    <property type="match status" value="1"/>
</dbReference>
<dbReference type="FunFam" id="1.50.10.130:FF:000002">
    <property type="entry name" value="Ent-copalyl diphosphate synthase, chloroplastic"/>
    <property type="match status" value="1"/>
</dbReference>
<gene>
    <name evidence="7" type="ORF">TEA_000448</name>
</gene>
<protein>
    <submittedName>
        <fullName evidence="7">Uncharacterized protein</fullName>
    </submittedName>
</protein>
<evidence type="ECO:0000256" key="1">
    <source>
        <dbReference type="ARBA" id="ARBA00001946"/>
    </source>
</evidence>
<dbReference type="InterPro" id="IPR008949">
    <property type="entry name" value="Isoprenoid_synthase_dom_sf"/>
</dbReference>
<dbReference type="STRING" id="542762.A0A4S4D752"/>
<dbReference type="GO" id="GO:0000287">
    <property type="term" value="F:magnesium ion binding"/>
    <property type="evidence" value="ECO:0007669"/>
    <property type="project" value="InterPro"/>
</dbReference>
<dbReference type="InterPro" id="IPR005630">
    <property type="entry name" value="Terpene_synthase_metal-bd"/>
</dbReference>
<dbReference type="Proteomes" id="UP000306102">
    <property type="component" value="Unassembled WGS sequence"/>
</dbReference>
<dbReference type="Gene3D" id="1.10.600.10">
    <property type="entry name" value="Farnesyl Diphosphate Synthase"/>
    <property type="match status" value="1"/>
</dbReference>
<keyword evidence="4" id="KW-0812">Transmembrane</keyword>
<dbReference type="SFLD" id="SFLDG01014">
    <property type="entry name" value="Terpene_Cyclase_Like_1_N-term"/>
    <property type="match status" value="1"/>
</dbReference>
<evidence type="ECO:0000313" key="7">
    <source>
        <dbReference type="EMBL" id="THF98239.1"/>
    </source>
</evidence>
<dbReference type="Gene3D" id="1.50.10.130">
    <property type="entry name" value="Terpene synthase, N-terminal domain"/>
    <property type="match status" value="1"/>
</dbReference>
<comment type="cofactor">
    <cofactor evidence="1">
        <name>Mg(2+)</name>
        <dbReference type="ChEBI" id="CHEBI:18420"/>
    </cofactor>
</comment>
<dbReference type="EMBL" id="SDRB02012255">
    <property type="protein sequence ID" value="THF98239.1"/>
    <property type="molecule type" value="Genomic_DNA"/>
</dbReference>
<dbReference type="Pfam" id="PF01397">
    <property type="entry name" value="Terpene_synth"/>
    <property type="match status" value="1"/>
</dbReference>
<dbReference type="SFLD" id="SFLDG01605">
    <property type="entry name" value="Terpene_Cyclase_Like_1_N-term"/>
    <property type="match status" value="1"/>
</dbReference>
<dbReference type="InterPro" id="IPR036965">
    <property type="entry name" value="Terpene_synth_N_sf"/>
</dbReference>
<dbReference type="AlphaFoldDB" id="A0A4S4D752"/>
<evidence type="ECO:0000259" key="5">
    <source>
        <dbReference type="Pfam" id="PF01397"/>
    </source>
</evidence>
<dbReference type="GO" id="GO:0010333">
    <property type="term" value="F:terpene synthase activity"/>
    <property type="evidence" value="ECO:0007669"/>
    <property type="project" value="InterPro"/>
</dbReference>
<dbReference type="SUPFAM" id="SSF48576">
    <property type="entry name" value="Terpenoid synthases"/>
    <property type="match status" value="1"/>
</dbReference>
<feature type="transmembrane region" description="Helical" evidence="4">
    <location>
        <begin position="126"/>
        <end position="152"/>
    </location>
</feature>
<feature type="transmembrane region" description="Helical" evidence="4">
    <location>
        <begin position="22"/>
        <end position="42"/>
    </location>
</feature>
<comment type="caution">
    <text evidence="7">The sequence shown here is derived from an EMBL/GenBank/DDBJ whole genome shotgun (WGS) entry which is preliminary data.</text>
</comment>
<feature type="domain" description="Terpene synthase N-terminal" evidence="5">
    <location>
        <begin position="173"/>
        <end position="379"/>
    </location>
</feature>
<name>A0A4S4D752_CAMSN</name>
<dbReference type="Pfam" id="PF03936">
    <property type="entry name" value="Terpene_synth_C"/>
    <property type="match status" value="1"/>
</dbReference>
<dbReference type="InterPro" id="IPR008930">
    <property type="entry name" value="Terpenoid_cyclase/PrenylTrfase"/>
</dbReference>
<keyword evidence="4" id="KW-0472">Membrane</keyword>
<feature type="transmembrane region" description="Helical" evidence="4">
    <location>
        <begin position="86"/>
        <end position="105"/>
    </location>
</feature>
<feature type="domain" description="Terpene synthase metal-binding" evidence="6">
    <location>
        <begin position="461"/>
        <end position="594"/>
    </location>
</feature>
<evidence type="ECO:0000256" key="4">
    <source>
        <dbReference type="SAM" id="Phobius"/>
    </source>
</evidence>
<evidence type="ECO:0000259" key="6">
    <source>
        <dbReference type="Pfam" id="PF03936"/>
    </source>
</evidence>
<keyword evidence="8" id="KW-1185">Reference proteome</keyword>
<dbReference type="InterPro" id="IPR050148">
    <property type="entry name" value="Terpene_synthase-like"/>
</dbReference>
<dbReference type="SUPFAM" id="SSF48239">
    <property type="entry name" value="Terpenoid cyclases/Protein prenyltransferases"/>
    <property type="match status" value="1"/>
</dbReference>